<feature type="domain" description="Ketoreductase" evidence="10">
    <location>
        <begin position="202"/>
        <end position="387"/>
    </location>
</feature>
<dbReference type="GO" id="GO:0006629">
    <property type="term" value="P:lipid metabolic process"/>
    <property type="evidence" value="ECO:0007669"/>
    <property type="project" value="UniProtKB-ARBA"/>
</dbReference>
<keyword evidence="3" id="KW-0560">Oxidoreductase</keyword>
<sequence>MASQRQHMVLTTVLTSSSSAFLSPCVPLLSPALGTGGQVNVEEWGRVRGNKGRWGKTHISQESAAHCCTDTRTACGFHGSLGNAGQEHATGTAGQHAHQPEPTLVPGAGPCTESPLGVCEACGRKSICGPHCNNLEAAPPRNVHPLSVCSEEDKNWKNLPKARAMDFITSTAILPLLFGCLGVFGLFRLLQWVRGKAYLRNAVVVITGATSGLGKECAKVFYAAGAKLVLCGRNGGALEELIRELTASHATKVQTHKPYLVTFDLTDPGAVVAAAAEILQCFGYVDILVNNAGISYRGTIMDTTVDVDKRVMETNYFGPVALTKALLPSMIKRRQGHIVAISSIQGKISIPFRSAYAASKHATQAFFDCLRAEMEQYEIEVTVISPGYIHTNLSVNAITADGSRYGVMDTTTAQGRSPVEVAHDVLAAVGKKKKDVILADLLPSLAIYLRTLAPGLFFSLMASRARKERKSKNC</sequence>
<dbReference type="Ensembl" id="ENSPANT00000054371.2">
    <property type="protein sequence ID" value="ENSPANP00000023403.2"/>
    <property type="gene ID" value="ENSPANG00000023548.3"/>
</dbReference>
<dbReference type="RefSeq" id="XP_031512861.1">
    <property type="nucleotide sequence ID" value="XM_031657001.1"/>
</dbReference>
<dbReference type="Pfam" id="PF00106">
    <property type="entry name" value="adh_short"/>
    <property type="match status" value="1"/>
</dbReference>
<dbReference type="PRINTS" id="PR00081">
    <property type="entry name" value="GDHRDH"/>
</dbReference>
<dbReference type="InterPro" id="IPR002347">
    <property type="entry name" value="SDR_fam"/>
</dbReference>
<evidence type="ECO:0000259" key="10">
    <source>
        <dbReference type="SMART" id="SM00822"/>
    </source>
</evidence>
<dbReference type="Bgee" id="ENSPANG00000023548">
    <property type="expression patterns" value="Expressed in skeletal muscle tissue and 67 other cell types or tissues"/>
</dbReference>
<evidence type="ECO:0000256" key="6">
    <source>
        <dbReference type="ARBA" id="ARBA00040419"/>
    </source>
</evidence>
<dbReference type="AlphaFoldDB" id="A0A2I3LIZ0"/>
<evidence type="ECO:0000256" key="8">
    <source>
        <dbReference type="RuleBase" id="RU000363"/>
    </source>
</evidence>
<dbReference type="CDD" id="cd05332">
    <property type="entry name" value="11beta-HSD1_like_SDR_c"/>
    <property type="match status" value="1"/>
</dbReference>
<keyword evidence="4" id="KW-0520">NAD</keyword>
<keyword evidence="2" id="KW-0521">NADP</keyword>
<gene>
    <name evidence="11" type="primary">DHRS7B</name>
</gene>
<dbReference type="PANTHER" id="PTHR44196:SF1">
    <property type="entry name" value="DEHYDROGENASE_REDUCTASE SDR FAMILY MEMBER 7B"/>
    <property type="match status" value="1"/>
</dbReference>
<dbReference type="SMART" id="SM00822">
    <property type="entry name" value="PKS_KR"/>
    <property type="match status" value="1"/>
</dbReference>
<reference evidence="11" key="3">
    <citation type="submission" date="2025-09" db="UniProtKB">
        <authorList>
            <consortium name="Ensembl"/>
        </authorList>
    </citation>
    <scope>IDENTIFICATION</scope>
</reference>
<evidence type="ECO:0000256" key="9">
    <source>
        <dbReference type="SAM" id="Phobius"/>
    </source>
</evidence>
<comment type="function">
    <text evidence="5">Putative oxidoreductase.</text>
</comment>
<dbReference type="GO" id="GO:0005737">
    <property type="term" value="C:cytoplasm"/>
    <property type="evidence" value="ECO:0007669"/>
    <property type="project" value="UniProtKB-ARBA"/>
</dbReference>
<name>A0A2I3LIZ0_PAPAN</name>
<dbReference type="NCBIfam" id="NF004825">
    <property type="entry name" value="PRK06181.1"/>
    <property type="match status" value="1"/>
</dbReference>
<dbReference type="Proteomes" id="UP000028761">
    <property type="component" value="Chromosome 17"/>
</dbReference>
<dbReference type="GO" id="GO:0016616">
    <property type="term" value="F:oxidoreductase activity, acting on the CH-OH group of donors, NAD or NADP as acceptor"/>
    <property type="evidence" value="ECO:0007669"/>
    <property type="project" value="UniProtKB-ARBA"/>
</dbReference>
<dbReference type="InterPro" id="IPR036291">
    <property type="entry name" value="NAD(P)-bd_dom_sf"/>
</dbReference>
<keyword evidence="12" id="KW-1185">Reference proteome</keyword>
<feature type="transmembrane region" description="Helical" evidence="9">
    <location>
        <begin position="167"/>
        <end position="190"/>
    </location>
</feature>
<dbReference type="InterPro" id="IPR020904">
    <property type="entry name" value="Sc_DH/Rdtase_CS"/>
</dbReference>
<keyword evidence="9" id="KW-1133">Transmembrane helix</keyword>
<dbReference type="GeneTree" id="ENSGT00940000158171"/>
<protein>
    <recommendedName>
        <fullName evidence="6">Dehydrogenase/reductase SDR family member 7B</fullName>
    </recommendedName>
    <alternativeName>
        <fullName evidence="7">Short-chain dehydrogenase/reductase family 32C member 1</fullName>
    </alternativeName>
</protein>
<evidence type="ECO:0000256" key="7">
    <source>
        <dbReference type="ARBA" id="ARBA00043014"/>
    </source>
</evidence>
<dbReference type="ExpressionAtlas" id="A0A2I3LIZ0">
    <property type="expression patterns" value="baseline"/>
</dbReference>
<proteinExistence type="inferred from homology"/>
<dbReference type="CTD" id="25979"/>
<dbReference type="Gene3D" id="3.40.50.720">
    <property type="entry name" value="NAD(P)-binding Rossmann-like Domain"/>
    <property type="match status" value="1"/>
</dbReference>
<evidence type="ECO:0000256" key="1">
    <source>
        <dbReference type="ARBA" id="ARBA00006484"/>
    </source>
</evidence>
<dbReference type="SUPFAM" id="SSF51735">
    <property type="entry name" value="NAD(P)-binding Rossmann-fold domains"/>
    <property type="match status" value="1"/>
</dbReference>
<evidence type="ECO:0000256" key="4">
    <source>
        <dbReference type="ARBA" id="ARBA00023027"/>
    </source>
</evidence>
<evidence type="ECO:0000256" key="3">
    <source>
        <dbReference type="ARBA" id="ARBA00023002"/>
    </source>
</evidence>
<dbReference type="GeneID" id="101011506"/>
<evidence type="ECO:0000313" key="11">
    <source>
        <dbReference type="Ensembl" id="ENSPANP00000023403.2"/>
    </source>
</evidence>
<dbReference type="FunFam" id="3.40.50.720:FF:000122">
    <property type="entry name" value="Dehydrogenase/reductase SDR family member 7B"/>
    <property type="match status" value="1"/>
</dbReference>
<reference evidence="11" key="2">
    <citation type="submission" date="2025-08" db="UniProtKB">
        <authorList>
            <consortium name="Ensembl"/>
        </authorList>
    </citation>
    <scope>IDENTIFICATION</scope>
</reference>
<dbReference type="PANTHER" id="PTHR44196">
    <property type="entry name" value="DEHYDROGENASE/REDUCTASE SDR FAMILY MEMBER 7B"/>
    <property type="match status" value="1"/>
</dbReference>
<dbReference type="GO" id="GO:0016020">
    <property type="term" value="C:membrane"/>
    <property type="evidence" value="ECO:0007669"/>
    <property type="project" value="UniProtKB-ARBA"/>
</dbReference>
<comment type="similarity">
    <text evidence="1 8">Belongs to the short-chain dehydrogenases/reductases (SDR) family.</text>
</comment>
<keyword evidence="9" id="KW-0472">Membrane</keyword>
<dbReference type="PROSITE" id="PS00061">
    <property type="entry name" value="ADH_SHORT"/>
    <property type="match status" value="1"/>
</dbReference>
<keyword evidence="9" id="KW-0812">Transmembrane</keyword>
<evidence type="ECO:0000313" key="12">
    <source>
        <dbReference type="Proteomes" id="UP000028761"/>
    </source>
</evidence>
<reference evidence="11 12" key="1">
    <citation type="submission" date="2012-03" db="EMBL/GenBank/DDBJ databases">
        <title>Whole Genome Assembly of Papio anubis.</title>
        <authorList>
            <person name="Liu Y.L."/>
            <person name="Abraham K.A."/>
            <person name="Akbar H.A."/>
            <person name="Ali S.A."/>
            <person name="Anosike U.A."/>
            <person name="Aqrawi P.A."/>
            <person name="Arias F.A."/>
            <person name="Attaway T.A."/>
            <person name="Awwad R.A."/>
            <person name="Babu C.B."/>
            <person name="Bandaranaike D.B."/>
            <person name="Battles P.B."/>
            <person name="Bell A.B."/>
            <person name="Beltran B.B."/>
            <person name="Berhane-Mersha D.B."/>
            <person name="Bess C.B."/>
            <person name="Bickham C.B."/>
            <person name="Bolden T.B."/>
            <person name="Carter K.C."/>
            <person name="Chau D.C."/>
            <person name="Chavez A.C."/>
            <person name="Clerc-Blankenburg K.C."/>
            <person name="Coyle M.C."/>
            <person name="Dao M.D."/>
            <person name="Davila M.L.D."/>
            <person name="Davy-Carroll L.D."/>
            <person name="Denson S.D."/>
            <person name="Dinh H.D."/>
            <person name="Fernandez S.F."/>
            <person name="Fernando P.F."/>
            <person name="Forbes L.F."/>
            <person name="Francis C.F."/>
            <person name="Francisco L.F."/>
            <person name="Fu Q.F."/>
            <person name="Garcia-Iii R.G."/>
            <person name="Garrett T.G."/>
            <person name="Gross S.G."/>
            <person name="Gubbala S.G."/>
            <person name="Hirani K.H."/>
            <person name="Hogues M.H."/>
            <person name="Hollins B.H."/>
            <person name="Jackson L.J."/>
            <person name="Javaid M.J."/>
            <person name="Jhangiani S.J."/>
            <person name="Johnson A.J."/>
            <person name="Johnson B.J."/>
            <person name="Jones J.J."/>
            <person name="Joshi V.J."/>
            <person name="Kalu J.K."/>
            <person name="Khan N.K."/>
            <person name="Korchina V.K."/>
            <person name="Kovar C.K."/>
            <person name="Lago L.L."/>
            <person name="Lara F.L."/>
            <person name="Le T.-K.L."/>
            <person name="Lee S.L."/>
            <person name="Legall-Iii F.L."/>
            <person name="Lemon S.L."/>
            <person name="Liu J.L."/>
            <person name="Liu Y.-S.L."/>
            <person name="Liyanage D.L."/>
            <person name="Lopez J.L."/>
            <person name="Lorensuhewa L.L."/>
            <person name="Mata R.M."/>
            <person name="Mathew T.M."/>
            <person name="Mercado C.M."/>
            <person name="Mercado I.M."/>
            <person name="Morales K.M."/>
            <person name="Morgan M.M."/>
            <person name="Munidasa M.M."/>
            <person name="Ngo D.N."/>
            <person name="Nguyen L.N."/>
            <person name="Nguyen T.N."/>
            <person name="Nguyen N.N."/>
            <person name="Obregon M.O."/>
            <person name="Okwuonu G.O."/>
            <person name="Ongeri F.O."/>
            <person name="Onwere C.O."/>
            <person name="Osifeso I.O."/>
            <person name="Parra A.P."/>
            <person name="Patil S.P."/>
            <person name="Perez A.P."/>
            <person name="Perez Y.P."/>
            <person name="Pham C.P."/>
            <person name="Pu L.-L.P."/>
            <person name="Puazo M.P."/>
            <person name="Quiroz J.Q."/>
            <person name="Rouhana J.R."/>
            <person name="Ruiz M.R."/>
            <person name="Ruiz S.-J.R."/>
            <person name="Saada N.S."/>
            <person name="Santibanez J.S."/>
            <person name="Scheel M.S."/>
            <person name="Schneider B.S."/>
            <person name="Simmons D.S."/>
            <person name="Sisson I.S."/>
            <person name="Tang L.-Y.T."/>
            <person name="Thornton R.T."/>
            <person name="Tisius J.T."/>
            <person name="Toledanes G.T."/>
            <person name="Trejos Z.T."/>
            <person name="Usmani K.U."/>
            <person name="Varghese R.V."/>
            <person name="Vattathil S.V."/>
            <person name="Vee V.V."/>
            <person name="Walker D.W."/>
            <person name="Weissenberger G.W."/>
            <person name="White C.W."/>
            <person name="Williams A.W."/>
            <person name="Woodworth J.W."/>
            <person name="Wright R.W."/>
            <person name="Zhu Y.Z."/>
            <person name="Han Y.H."/>
            <person name="Newsham I.N."/>
            <person name="Nazareth L.N."/>
            <person name="Worley K.W."/>
            <person name="Muzny D.M."/>
            <person name="Rogers J.R."/>
            <person name="Gibbs R.G."/>
        </authorList>
    </citation>
    <scope>NUCLEOTIDE SEQUENCE [LARGE SCALE GENOMIC DNA]</scope>
</reference>
<evidence type="ECO:0000256" key="5">
    <source>
        <dbReference type="ARBA" id="ARBA00037096"/>
    </source>
</evidence>
<organism evidence="11 12">
    <name type="scientific">Papio anubis</name>
    <name type="common">Olive baboon</name>
    <dbReference type="NCBI Taxonomy" id="9555"/>
    <lineage>
        <taxon>Eukaryota</taxon>
        <taxon>Metazoa</taxon>
        <taxon>Chordata</taxon>
        <taxon>Craniata</taxon>
        <taxon>Vertebrata</taxon>
        <taxon>Euteleostomi</taxon>
        <taxon>Mammalia</taxon>
        <taxon>Eutheria</taxon>
        <taxon>Euarchontoglires</taxon>
        <taxon>Primates</taxon>
        <taxon>Haplorrhini</taxon>
        <taxon>Catarrhini</taxon>
        <taxon>Cercopithecidae</taxon>
        <taxon>Cercopithecinae</taxon>
        <taxon>Papio</taxon>
    </lineage>
</organism>
<dbReference type="InterPro" id="IPR057326">
    <property type="entry name" value="KR_dom"/>
</dbReference>
<accession>A0A2I3LIZ0</accession>
<evidence type="ECO:0000256" key="2">
    <source>
        <dbReference type="ARBA" id="ARBA00022857"/>
    </source>
</evidence>
<dbReference type="PRINTS" id="PR00080">
    <property type="entry name" value="SDRFAMILY"/>
</dbReference>